<accession>A0ABU6T6Z7</accession>
<feature type="domain" description="Transposase MuDR plant" evidence="2">
    <location>
        <begin position="116"/>
        <end position="170"/>
    </location>
</feature>
<sequence>MGSVASPSFDVNLPQDDDDRCDLDDNRSFGKLAIAVAATTQPPSPPMGIAEPNSLVEEALRCDDSDDEPAMIEGDSDEDVGTVPVSREAGSGVGPQDGVSGSYIYGSIGFSVGGEFQIGQIFQSKEEALLALKNYSIRRGVEYKVFESDHEKYHDKCKEFGNGCNWLIRVTN</sequence>
<dbReference type="EMBL" id="JASCZI010090640">
    <property type="protein sequence ID" value="MED6143723.1"/>
    <property type="molecule type" value="Genomic_DNA"/>
</dbReference>
<comment type="caution">
    <text evidence="3">The sequence shown here is derived from an EMBL/GenBank/DDBJ whole genome shotgun (WGS) entry which is preliminary data.</text>
</comment>
<name>A0ABU6T6Z7_9FABA</name>
<keyword evidence="4" id="KW-1185">Reference proteome</keyword>
<evidence type="ECO:0000313" key="3">
    <source>
        <dbReference type="EMBL" id="MED6143723.1"/>
    </source>
</evidence>
<dbReference type="Pfam" id="PF03108">
    <property type="entry name" value="DBD_Tnp_Mut"/>
    <property type="match status" value="1"/>
</dbReference>
<evidence type="ECO:0000259" key="2">
    <source>
        <dbReference type="Pfam" id="PF03108"/>
    </source>
</evidence>
<proteinExistence type="predicted"/>
<reference evidence="3 4" key="1">
    <citation type="journal article" date="2023" name="Plants (Basel)">
        <title>Bridging the Gap: Combining Genomics and Transcriptomics Approaches to Understand Stylosanthes scabra, an Orphan Legume from the Brazilian Caatinga.</title>
        <authorList>
            <person name="Ferreira-Neto J.R.C."/>
            <person name="da Silva M.D."/>
            <person name="Binneck E."/>
            <person name="de Melo N.F."/>
            <person name="da Silva R.H."/>
            <person name="de Melo A.L.T.M."/>
            <person name="Pandolfi V."/>
            <person name="Bustamante F.O."/>
            <person name="Brasileiro-Vidal A.C."/>
            <person name="Benko-Iseppon A.M."/>
        </authorList>
    </citation>
    <scope>NUCLEOTIDE SEQUENCE [LARGE SCALE GENOMIC DNA]</scope>
    <source>
        <tissue evidence="3">Leaves</tissue>
    </source>
</reference>
<organism evidence="3 4">
    <name type="scientific">Stylosanthes scabra</name>
    <dbReference type="NCBI Taxonomy" id="79078"/>
    <lineage>
        <taxon>Eukaryota</taxon>
        <taxon>Viridiplantae</taxon>
        <taxon>Streptophyta</taxon>
        <taxon>Embryophyta</taxon>
        <taxon>Tracheophyta</taxon>
        <taxon>Spermatophyta</taxon>
        <taxon>Magnoliopsida</taxon>
        <taxon>eudicotyledons</taxon>
        <taxon>Gunneridae</taxon>
        <taxon>Pentapetalae</taxon>
        <taxon>rosids</taxon>
        <taxon>fabids</taxon>
        <taxon>Fabales</taxon>
        <taxon>Fabaceae</taxon>
        <taxon>Papilionoideae</taxon>
        <taxon>50 kb inversion clade</taxon>
        <taxon>dalbergioids sensu lato</taxon>
        <taxon>Dalbergieae</taxon>
        <taxon>Pterocarpus clade</taxon>
        <taxon>Stylosanthes</taxon>
    </lineage>
</organism>
<feature type="compositionally biased region" description="Acidic residues" evidence="1">
    <location>
        <begin position="66"/>
        <end position="80"/>
    </location>
</feature>
<evidence type="ECO:0000256" key="1">
    <source>
        <dbReference type="SAM" id="MobiDB-lite"/>
    </source>
</evidence>
<evidence type="ECO:0000313" key="4">
    <source>
        <dbReference type="Proteomes" id="UP001341840"/>
    </source>
</evidence>
<feature type="region of interest" description="Disordered" evidence="1">
    <location>
        <begin position="1"/>
        <end position="21"/>
    </location>
</feature>
<dbReference type="InterPro" id="IPR004332">
    <property type="entry name" value="Transposase_MuDR"/>
</dbReference>
<gene>
    <name evidence="3" type="ORF">PIB30_008670</name>
</gene>
<protein>
    <recommendedName>
        <fullName evidence="2">Transposase MuDR plant domain-containing protein</fullName>
    </recommendedName>
</protein>
<dbReference type="Proteomes" id="UP001341840">
    <property type="component" value="Unassembled WGS sequence"/>
</dbReference>
<feature type="region of interest" description="Disordered" evidence="1">
    <location>
        <begin position="66"/>
        <end position="96"/>
    </location>
</feature>